<sequence>MDGNERSFLTPQERLAISRRALVRQLNGEDEPEDGGGRGRRRAAQERPEEMHAAGETADHRRASSARGRNQWVSMARSMTERWWRRHPAHAVGQLARPLLEHYARKEPAKLMALAAATGAVLVLTKPWRLLSFTAVLAAVLKTSDVADVVNTLMQKNTSPRKDSP</sequence>
<dbReference type="AlphaFoldDB" id="A0A561BIM0"/>
<gene>
    <name evidence="2" type="ORF">FB547_107251</name>
</gene>
<dbReference type="EMBL" id="VIVL01000007">
    <property type="protein sequence ID" value="TWD78716.1"/>
    <property type="molecule type" value="Genomic_DNA"/>
</dbReference>
<accession>A0A561BIM0</accession>
<feature type="region of interest" description="Disordered" evidence="1">
    <location>
        <begin position="23"/>
        <end position="70"/>
    </location>
</feature>
<dbReference type="Proteomes" id="UP000319722">
    <property type="component" value="Unassembled WGS sequence"/>
</dbReference>
<comment type="caution">
    <text evidence="2">The sequence shown here is derived from an EMBL/GenBank/DDBJ whole genome shotgun (WGS) entry which is preliminary data.</text>
</comment>
<evidence type="ECO:0000256" key="1">
    <source>
        <dbReference type="SAM" id="MobiDB-lite"/>
    </source>
</evidence>
<feature type="compositionally biased region" description="Basic and acidic residues" evidence="1">
    <location>
        <begin position="43"/>
        <end position="62"/>
    </location>
</feature>
<evidence type="ECO:0000313" key="2">
    <source>
        <dbReference type="EMBL" id="TWD78716.1"/>
    </source>
</evidence>
<evidence type="ECO:0000313" key="3">
    <source>
        <dbReference type="Proteomes" id="UP000319722"/>
    </source>
</evidence>
<organism evidence="2 3">
    <name type="scientific">Variovorax beijingensis</name>
    <dbReference type="NCBI Taxonomy" id="2496117"/>
    <lineage>
        <taxon>Bacteria</taxon>
        <taxon>Pseudomonadati</taxon>
        <taxon>Pseudomonadota</taxon>
        <taxon>Betaproteobacteria</taxon>
        <taxon>Burkholderiales</taxon>
        <taxon>Comamonadaceae</taxon>
        <taxon>Variovorax</taxon>
    </lineage>
</organism>
<name>A0A561BIM0_9BURK</name>
<protein>
    <submittedName>
        <fullName evidence="2">Uncharacterized protein</fullName>
    </submittedName>
</protein>
<proteinExistence type="predicted"/>
<dbReference type="RefSeq" id="WP_145745665.1">
    <property type="nucleotide sequence ID" value="NZ_VIVL01000007.1"/>
</dbReference>
<dbReference type="OrthoDB" id="8910965at2"/>
<reference evidence="2 3" key="1">
    <citation type="submission" date="2019-06" db="EMBL/GenBank/DDBJ databases">
        <title>Sorghum-associated microbial communities from plants grown in Nebraska, USA.</title>
        <authorList>
            <person name="Schachtman D."/>
        </authorList>
    </citation>
    <scope>NUCLEOTIDE SEQUENCE [LARGE SCALE GENOMIC DNA]</scope>
    <source>
        <strain evidence="2 3">T529</strain>
    </source>
</reference>